<dbReference type="InterPro" id="IPR042128">
    <property type="entry name" value="NuoE_dom"/>
</dbReference>
<dbReference type="OrthoDB" id="10254187at2759"/>
<dbReference type="Pfam" id="PF01257">
    <property type="entry name" value="2Fe-2S_thioredx"/>
    <property type="match status" value="1"/>
</dbReference>
<dbReference type="GO" id="GO:0003954">
    <property type="term" value="F:NADH dehydrogenase activity"/>
    <property type="evidence" value="ECO:0007669"/>
    <property type="project" value="TreeGrafter"/>
</dbReference>
<dbReference type="InterPro" id="IPR002023">
    <property type="entry name" value="NuoE-like"/>
</dbReference>
<dbReference type="AlphaFoldDB" id="A0A212FDR8"/>
<dbReference type="EMBL" id="AGBW02009011">
    <property type="protein sequence ID" value="OWR51874.1"/>
    <property type="molecule type" value="Genomic_DNA"/>
</dbReference>
<protein>
    <submittedName>
        <fullName evidence="10">NADH dehydrogenase</fullName>
    </submittedName>
</protein>
<organism evidence="10 11">
    <name type="scientific">Danaus plexippus plexippus</name>
    <dbReference type="NCBI Taxonomy" id="278856"/>
    <lineage>
        <taxon>Eukaryota</taxon>
        <taxon>Metazoa</taxon>
        <taxon>Ecdysozoa</taxon>
        <taxon>Arthropoda</taxon>
        <taxon>Hexapoda</taxon>
        <taxon>Insecta</taxon>
        <taxon>Pterygota</taxon>
        <taxon>Neoptera</taxon>
        <taxon>Endopterygota</taxon>
        <taxon>Lepidoptera</taxon>
        <taxon>Glossata</taxon>
        <taxon>Ditrysia</taxon>
        <taxon>Papilionoidea</taxon>
        <taxon>Nymphalidae</taxon>
        <taxon>Danainae</taxon>
        <taxon>Danaini</taxon>
        <taxon>Danaina</taxon>
        <taxon>Danaus</taxon>
        <taxon>Danaus</taxon>
    </lineage>
</organism>
<evidence type="ECO:0000256" key="2">
    <source>
        <dbReference type="ARBA" id="ARBA00022714"/>
    </source>
</evidence>
<gene>
    <name evidence="10" type="ORF">KGM_203718</name>
</gene>
<comment type="cofactor">
    <cofactor evidence="9">
        <name>[2Fe-2S] cluster</name>
        <dbReference type="ChEBI" id="CHEBI:190135"/>
    </cofactor>
    <text evidence="9">Binds 1 [2Fe-2S] cluster.</text>
</comment>
<dbReference type="FunFam" id="3.40.30.10:FF:000022">
    <property type="entry name" value="NADH dehydrogenase flavoprotein 2, mitochondrial"/>
    <property type="match status" value="1"/>
</dbReference>
<dbReference type="PANTHER" id="PTHR10371">
    <property type="entry name" value="NADH DEHYDROGENASE UBIQUINONE FLAVOPROTEIN 2, MITOCHONDRIAL"/>
    <property type="match status" value="1"/>
</dbReference>
<keyword evidence="2 9" id="KW-0001">2Fe-2S</keyword>
<keyword evidence="5 9" id="KW-0408">Iron</keyword>
<dbReference type="FunFam" id="1.10.10.1590:FF:000001">
    <property type="entry name" value="NADH-quinone oxidoreductase subunit E"/>
    <property type="match status" value="1"/>
</dbReference>
<reference evidence="10 11" key="1">
    <citation type="journal article" date="2011" name="Cell">
        <title>The monarch butterfly genome yields insights into long-distance migration.</title>
        <authorList>
            <person name="Zhan S."/>
            <person name="Merlin C."/>
            <person name="Boore J.L."/>
            <person name="Reppert S.M."/>
        </authorList>
    </citation>
    <scope>NUCLEOTIDE SEQUENCE [LARGE SCALE GENOMIC DNA]</scope>
    <source>
        <strain evidence="10">F-2</strain>
    </source>
</reference>
<keyword evidence="4" id="KW-1278">Translocase</keyword>
<evidence type="ECO:0000256" key="3">
    <source>
        <dbReference type="ARBA" id="ARBA00022723"/>
    </source>
</evidence>
<evidence type="ECO:0000256" key="4">
    <source>
        <dbReference type="ARBA" id="ARBA00022967"/>
    </source>
</evidence>
<evidence type="ECO:0000256" key="8">
    <source>
        <dbReference type="ARBA" id="ARBA00034078"/>
    </source>
</evidence>
<dbReference type="GO" id="GO:0005743">
    <property type="term" value="C:mitochondrial inner membrane"/>
    <property type="evidence" value="ECO:0007669"/>
    <property type="project" value="UniProtKB-ARBA"/>
</dbReference>
<feature type="binding site" evidence="9">
    <location>
        <position position="130"/>
    </location>
    <ligand>
        <name>[2Fe-2S] cluster</name>
        <dbReference type="ChEBI" id="CHEBI:190135"/>
    </ligand>
</feature>
<keyword evidence="7" id="KW-0520">NAD</keyword>
<dbReference type="Gene3D" id="3.40.30.10">
    <property type="entry name" value="Glutaredoxin"/>
    <property type="match status" value="1"/>
</dbReference>
<dbReference type="Proteomes" id="UP000007151">
    <property type="component" value="Unassembled WGS sequence"/>
</dbReference>
<sequence length="244" mass="27236">MFKIIDLIKNPRLNRNICTSGRLWSEELFAHRDSKENNPNTPFDFSQANLRRLTAIIQNYPEGAQRSALGAAMDIVQRQIGWIPISAMHKVADILSIPRMRVYEWATFYTMNKRRFRGKFNVKVCITTPCMLRGSDIILAAAEAATRCRVGGLSSDKMFGVDVVQCQGACVNAPVLVVDDDYYEDVTVCDVNEIIQTLRNGGIPPWGPRSGRTSCEPITGQTTLCEYPPQPGYGLQPSLCGRCN</sequence>
<evidence type="ECO:0000256" key="1">
    <source>
        <dbReference type="ARBA" id="ARBA00010643"/>
    </source>
</evidence>
<evidence type="ECO:0000256" key="5">
    <source>
        <dbReference type="ARBA" id="ARBA00023004"/>
    </source>
</evidence>
<dbReference type="SUPFAM" id="SSF52833">
    <property type="entry name" value="Thioredoxin-like"/>
    <property type="match status" value="1"/>
</dbReference>
<dbReference type="InterPro" id="IPR036249">
    <property type="entry name" value="Thioredoxin-like_sf"/>
</dbReference>
<dbReference type="eggNOG" id="KOG3196">
    <property type="taxonomic scope" value="Eukaryota"/>
</dbReference>
<dbReference type="GO" id="GO:0051537">
    <property type="term" value="F:2 iron, 2 sulfur cluster binding"/>
    <property type="evidence" value="ECO:0007669"/>
    <property type="project" value="UniProtKB-KW"/>
</dbReference>
<feature type="binding site" evidence="9">
    <location>
        <position position="125"/>
    </location>
    <ligand>
        <name>[2Fe-2S] cluster</name>
        <dbReference type="ChEBI" id="CHEBI:190135"/>
    </ligand>
</feature>
<comment type="caution">
    <text evidence="10">The sequence shown here is derived from an EMBL/GenBank/DDBJ whole genome shotgun (WGS) entry which is preliminary data.</text>
</comment>
<keyword evidence="3 9" id="KW-0479">Metal-binding</keyword>
<feature type="binding site" evidence="9">
    <location>
        <position position="170"/>
    </location>
    <ligand>
        <name>[2Fe-2S] cluster</name>
        <dbReference type="ChEBI" id="CHEBI:190135"/>
    </ligand>
</feature>
<evidence type="ECO:0000256" key="6">
    <source>
        <dbReference type="ARBA" id="ARBA00023014"/>
    </source>
</evidence>
<dbReference type="PIRSF" id="PIRSF000216">
    <property type="entry name" value="NADH_DH_24kDa"/>
    <property type="match status" value="1"/>
</dbReference>
<accession>A0A212FDR8</accession>
<dbReference type="Gene3D" id="1.10.10.1590">
    <property type="entry name" value="NADH-quinone oxidoreductase subunit E"/>
    <property type="match status" value="1"/>
</dbReference>
<keyword evidence="11" id="KW-1185">Reference proteome</keyword>
<dbReference type="PANTHER" id="PTHR10371:SF3">
    <property type="entry name" value="NADH DEHYDROGENASE [UBIQUINONE] FLAVOPROTEIN 2, MITOCHONDRIAL"/>
    <property type="match status" value="1"/>
</dbReference>
<dbReference type="CDD" id="cd03064">
    <property type="entry name" value="TRX_Fd_NuoE"/>
    <property type="match status" value="1"/>
</dbReference>
<dbReference type="GO" id="GO:1902494">
    <property type="term" value="C:catalytic complex"/>
    <property type="evidence" value="ECO:0007669"/>
    <property type="project" value="UniProtKB-ARBA"/>
</dbReference>
<dbReference type="KEGG" id="dpl:KGM_203718"/>
<name>A0A212FDR8_DANPL</name>
<evidence type="ECO:0000313" key="10">
    <source>
        <dbReference type="EMBL" id="OWR51874.1"/>
    </source>
</evidence>
<dbReference type="STRING" id="278856.A0A212FDR8"/>
<comment type="cofactor">
    <cofactor evidence="8">
        <name>[2Fe-2S] cluster</name>
        <dbReference type="ChEBI" id="CHEBI:190135"/>
    </cofactor>
</comment>
<dbReference type="GO" id="GO:0008137">
    <property type="term" value="F:NADH dehydrogenase (ubiquinone) activity"/>
    <property type="evidence" value="ECO:0007669"/>
    <property type="project" value="UniProtKB-ARBA"/>
</dbReference>
<dbReference type="GO" id="GO:0046872">
    <property type="term" value="F:metal ion binding"/>
    <property type="evidence" value="ECO:0007669"/>
    <property type="project" value="UniProtKB-KW"/>
</dbReference>
<comment type="similarity">
    <text evidence="1">Belongs to the complex I 24 kDa subunit family.</text>
</comment>
<evidence type="ECO:0000256" key="7">
    <source>
        <dbReference type="ARBA" id="ARBA00023027"/>
    </source>
</evidence>
<keyword evidence="6 9" id="KW-0411">Iron-sulfur</keyword>
<evidence type="ECO:0000256" key="9">
    <source>
        <dbReference type="PIRSR" id="PIRSR000216-1"/>
    </source>
</evidence>
<dbReference type="InterPro" id="IPR041921">
    <property type="entry name" value="NuoE_N"/>
</dbReference>
<proteinExistence type="inferred from homology"/>
<dbReference type="GO" id="GO:0098796">
    <property type="term" value="C:membrane protein complex"/>
    <property type="evidence" value="ECO:0007669"/>
    <property type="project" value="UniProtKB-ARBA"/>
</dbReference>
<evidence type="ECO:0000313" key="11">
    <source>
        <dbReference type="Proteomes" id="UP000007151"/>
    </source>
</evidence>
<dbReference type="GO" id="GO:0006120">
    <property type="term" value="P:mitochondrial electron transport, NADH to ubiquinone"/>
    <property type="evidence" value="ECO:0007669"/>
    <property type="project" value="UniProtKB-ARBA"/>
</dbReference>
<feature type="binding site" evidence="9">
    <location>
        <position position="166"/>
    </location>
    <ligand>
        <name>[2Fe-2S] cluster</name>
        <dbReference type="ChEBI" id="CHEBI:190135"/>
    </ligand>
</feature>